<keyword evidence="4" id="KW-1185">Reference proteome</keyword>
<evidence type="ECO:0000313" key="4">
    <source>
        <dbReference type="Proteomes" id="UP000245768"/>
    </source>
</evidence>
<dbReference type="EMBL" id="KZ819637">
    <property type="protein sequence ID" value="PWN89469.1"/>
    <property type="molecule type" value="Genomic_DNA"/>
</dbReference>
<feature type="signal peptide" evidence="2">
    <location>
        <begin position="1"/>
        <end position="26"/>
    </location>
</feature>
<reference evidence="3 4" key="1">
    <citation type="journal article" date="2018" name="Mol. Biol. Evol.">
        <title>Broad Genomic Sampling Reveals a Smut Pathogenic Ancestry of the Fungal Clade Ustilaginomycotina.</title>
        <authorList>
            <person name="Kijpornyongpan T."/>
            <person name="Mondo S.J."/>
            <person name="Barry K."/>
            <person name="Sandor L."/>
            <person name="Lee J."/>
            <person name="Lipzen A."/>
            <person name="Pangilinan J."/>
            <person name="LaButti K."/>
            <person name="Hainaut M."/>
            <person name="Henrissat B."/>
            <person name="Grigoriev I.V."/>
            <person name="Spatafora J.W."/>
            <person name="Aime M.C."/>
        </authorList>
    </citation>
    <scope>NUCLEOTIDE SEQUENCE [LARGE SCALE GENOMIC DNA]</scope>
    <source>
        <strain evidence="3 4">MCA 4198</strain>
    </source>
</reference>
<evidence type="ECO:0000256" key="2">
    <source>
        <dbReference type="SAM" id="SignalP"/>
    </source>
</evidence>
<evidence type="ECO:0000313" key="3">
    <source>
        <dbReference type="EMBL" id="PWN89469.1"/>
    </source>
</evidence>
<feature type="region of interest" description="Disordered" evidence="1">
    <location>
        <begin position="66"/>
        <end position="123"/>
    </location>
</feature>
<feature type="compositionally biased region" description="Acidic residues" evidence="1">
    <location>
        <begin position="99"/>
        <end position="109"/>
    </location>
</feature>
<gene>
    <name evidence="3" type="ORF">FA10DRAFT_261276</name>
</gene>
<sequence length="123" mass="13459">MVRAPFLSSLAVVAFAILTLVHGTQGSHDGHLPPALSNSYRKMVKRASRGEKLNGLTDMPAKVPACQSTLPEKHPRECQQIIVKPIHHRPTTKKKDEKVDEEPDPDPDVDSPNGRPITDKGAL</sequence>
<accession>A0A316YJS9</accession>
<keyword evidence="2" id="KW-0732">Signal</keyword>
<dbReference type="Proteomes" id="UP000245768">
    <property type="component" value="Unassembled WGS sequence"/>
</dbReference>
<organism evidence="3 4">
    <name type="scientific">Acaromyces ingoldii</name>
    <dbReference type="NCBI Taxonomy" id="215250"/>
    <lineage>
        <taxon>Eukaryota</taxon>
        <taxon>Fungi</taxon>
        <taxon>Dikarya</taxon>
        <taxon>Basidiomycota</taxon>
        <taxon>Ustilaginomycotina</taxon>
        <taxon>Exobasidiomycetes</taxon>
        <taxon>Exobasidiales</taxon>
        <taxon>Cryptobasidiaceae</taxon>
        <taxon>Acaromyces</taxon>
    </lineage>
</organism>
<dbReference type="InParanoid" id="A0A316YJS9"/>
<dbReference type="AlphaFoldDB" id="A0A316YJS9"/>
<name>A0A316YJS9_9BASI</name>
<protein>
    <recommendedName>
        <fullName evidence="5">Secreted protein</fullName>
    </recommendedName>
</protein>
<evidence type="ECO:0000256" key="1">
    <source>
        <dbReference type="SAM" id="MobiDB-lite"/>
    </source>
</evidence>
<proteinExistence type="predicted"/>
<dbReference type="GeneID" id="37041984"/>
<dbReference type="RefSeq" id="XP_025376667.1">
    <property type="nucleotide sequence ID" value="XM_025520068.1"/>
</dbReference>
<evidence type="ECO:0008006" key="5">
    <source>
        <dbReference type="Google" id="ProtNLM"/>
    </source>
</evidence>
<feature type="chain" id="PRO_5016408684" description="Secreted protein" evidence="2">
    <location>
        <begin position="27"/>
        <end position="123"/>
    </location>
</feature>